<organism evidence="1 2">
    <name type="scientific">Miniphocaeibacter halophilus</name>
    <dbReference type="NCBI Taxonomy" id="2931922"/>
    <lineage>
        <taxon>Bacteria</taxon>
        <taxon>Bacillati</taxon>
        <taxon>Bacillota</taxon>
        <taxon>Tissierellia</taxon>
        <taxon>Tissierellales</taxon>
        <taxon>Peptoniphilaceae</taxon>
        <taxon>Miniphocaeibacter</taxon>
    </lineage>
</organism>
<evidence type="ECO:0000313" key="1">
    <source>
        <dbReference type="EMBL" id="QQK08764.1"/>
    </source>
</evidence>
<dbReference type="EMBL" id="CP066744">
    <property type="protein sequence ID" value="QQK08764.1"/>
    <property type="molecule type" value="Genomic_DNA"/>
</dbReference>
<protein>
    <submittedName>
        <fullName evidence="1">Transposase</fullName>
    </submittedName>
</protein>
<reference evidence="1 2" key="1">
    <citation type="journal article" date="2022" name="Int. J. Syst. Evol. Microbiol.">
        <title>Miniphocaeibacter halophilus sp. nov., an ammonium-tolerant acetate-producing bacterium isolated from a biogas system.</title>
        <authorList>
            <person name="Schnurer A."/>
            <person name="Singh A."/>
            <person name="Bi S."/>
            <person name="Qiao W."/>
            <person name="Westerholm M."/>
        </authorList>
    </citation>
    <scope>NUCLEOTIDE SEQUENCE [LARGE SCALE GENOMIC DNA]</scope>
    <source>
        <strain evidence="1 2">AMB_01</strain>
    </source>
</reference>
<sequence length="68" mass="7362">MNNIQSPILTISSISYILGSIILSELGDIHGFSSTSKLVAFTGLDPSTHQSVILELTMCLRLKEISLI</sequence>
<accession>A0AC61N0P1</accession>
<name>A0AC61N0P1_9FIRM</name>
<gene>
    <name evidence="1" type="ORF">JFY71_04315</name>
</gene>
<proteinExistence type="predicted"/>
<dbReference type="Proteomes" id="UP000595814">
    <property type="component" value="Chromosome"/>
</dbReference>
<keyword evidence="2" id="KW-1185">Reference proteome</keyword>
<evidence type="ECO:0000313" key="2">
    <source>
        <dbReference type="Proteomes" id="UP000595814"/>
    </source>
</evidence>